<dbReference type="OrthoDB" id="1433240at2"/>
<feature type="domain" description="DUF3823" evidence="2">
    <location>
        <begin position="31"/>
        <end position="116"/>
    </location>
</feature>
<dbReference type="InterPro" id="IPR024278">
    <property type="entry name" value="DUF3823_N"/>
</dbReference>
<keyword evidence="5" id="KW-1185">Reference proteome</keyword>
<evidence type="ECO:0000313" key="4">
    <source>
        <dbReference type="EMBL" id="AYN66626.1"/>
    </source>
</evidence>
<feature type="domain" description="DUF3823" evidence="3">
    <location>
        <begin position="119"/>
        <end position="226"/>
    </location>
</feature>
<dbReference type="AlphaFoldDB" id="A0A3G2L370"/>
<protein>
    <submittedName>
        <fullName evidence="4">DUF3823 domain-containing protein</fullName>
    </submittedName>
</protein>
<dbReference type="Proteomes" id="UP000276309">
    <property type="component" value="Chromosome"/>
</dbReference>
<dbReference type="PROSITE" id="PS51257">
    <property type="entry name" value="PROKAR_LIPOPROTEIN"/>
    <property type="match status" value="1"/>
</dbReference>
<evidence type="ECO:0000256" key="1">
    <source>
        <dbReference type="SAM" id="SignalP"/>
    </source>
</evidence>
<dbReference type="Gene3D" id="2.60.40.2060">
    <property type="match status" value="1"/>
</dbReference>
<dbReference type="Pfam" id="PF12866">
    <property type="entry name" value="DUF3823"/>
    <property type="match status" value="1"/>
</dbReference>
<feature type="signal peptide" evidence="1">
    <location>
        <begin position="1"/>
        <end position="21"/>
    </location>
</feature>
<dbReference type="Gene3D" id="2.60.40.1120">
    <property type="entry name" value="Carboxypeptidase-like, regulatory domain"/>
    <property type="match status" value="1"/>
</dbReference>
<dbReference type="EMBL" id="CP032050">
    <property type="protein sequence ID" value="AYN66626.1"/>
    <property type="molecule type" value="Genomic_DNA"/>
</dbReference>
<reference evidence="4 5" key="1">
    <citation type="submission" date="2018-08" db="EMBL/GenBank/DDBJ databases">
        <title>The reduced genetic potential of extracellular carbohydrate catabolism in Euzebyella marina RN62, a Flavobacteriia bacterium isolated from the hadal water.</title>
        <authorList>
            <person name="Xue C."/>
        </authorList>
    </citation>
    <scope>NUCLEOTIDE SEQUENCE [LARGE SCALE GENOMIC DNA]</scope>
    <source>
        <strain evidence="4 5">RN62</strain>
    </source>
</reference>
<sequence length="229" mass="24867">MKVKFYILALLVLAVSASCELDNFNEPDADFTGNIVYEGQAIPVARNQVRFELWQSGYGSPAPIDVAIAQDGSFSSRLFSGDYKLIFLPGEGPFRASSDTLYFNLSGNKTMDLNVTPYYMIRGAQFSQSSGTVSGTCGVDQIITGANGRAVERVTLVINRTQFVDTNSGGEGSIAQVDADLSDLSNLSMSVDIPEDAKKPDQDYIFARIGVKVEGIEDMIYTPVEKLNL</sequence>
<dbReference type="Pfam" id="PF18003">
    <property type="entry name" value="DUF3823_C"/>
    <property type="match status" value="1"/>
</dbReference>
<keyword evidence="1" id="KW-0732">Signal</keyword>
<feature type="chain" id="PRO_5018193507" evidence="1">
    <location>
        <begin position="22"/>
        <end position="229"/>
    </location>
</feature>
<evidence type="ECO:0000259" key="2">
    <source>
        <dbReference type="Pfam" id="PF12866"/>
    </source>
</evidence>
<gene>
    <name evidence="4" type="ORF">D1013_04120</name>
</gene>
<proteinExistence type="predicted"/>
<name>A0A3G2L370_9FLAO</name>
<evidence type="ECO:0000313" key="5">
    <source>
        <dbReference type="Proteomes" id="UP000276309"/>
    </source>
</evidence>
<dbReference type="InterPro" id="IPR041186">
    <property type="entry name" value="DUF3823_C"/>
</dbReference>
<accession>A0A3G2L370</accession>
<dbReference type="RefSeq" id="WP_121847678.1">
    <property type="nucleotide sequence ID" value="NZ_CP032050.1"/>
</dbReference>
<organism evidence="4 5">
    <name type="scientific">Euzebyella marina</name>
    <dbReference type="NCBI Taxonomy" id="1761453"/>
    <lineage>
        <taxon>Bacteria</taxon>
        <taxon>Pseudomonadati</taxon>
        <taxon>Bacteroidota</taxon>
        <taxon>Flavobacteriia</taxon>
        <taxon>Flavobacteriales</taxon>
        <taxon>Flavobacteriaceae</taxon>
        <taxon>Euzebyella</taxon>
    </lineage>
</organism>
<dbReference type="KEGG" id="emar:D1013_04120"/>
<evidence type="ECO:0000259" key="3">
    <source>
        <dbReference type="Pfam" id="PF18003"/>
    </source>
</evidence>